<feature type="region of interest" description="Disordered" evidence="3">
    <location>
        <begin position="193"/>
        <end position="212"/>
    </location>
</feature>
<proteinExistence type="inferred from homology"/>
<accession>A0A0C3EQ35</accession>
<comment type="similarity">
    <text evidence="1">Belongs to the AATF family.</text>
</comment>
<evidence type="ECO:0000313" key="6">
    <source>
        <dbReference type="EMBL" id="KIM74675.1"/>
    </source>
</evidence>
<dbReference type="Pfam" id="PF13339">
    <property type="entry name" value="AATF-Che1"/>
    <property type="match status" value="1"/>
</dbReference>
<name>A0A0C3EQ35_PILCF</name>
<evidence type="ECO:0000259" key="5">
    <source>
        <dbReference type="Pfam" id="PF13339"/>
    </source>
</evidence>
<dbReference type="PANTHER" id="PTHR15565">
    <property type="entry name" value="AATF PROTEIN APOPTOSIS ANTAGONIZING TRANSCRIPTION FACTOR"/>
    <property type="match status" value="1"/>
</dbReference>
<dbReference type="FunCoup" id="A0A0C3EQ35">
    <property type="interactions" value="552"/>
</dbReference>
<dbReference type="InterPro" id="IPR025160">
    <property type="entry name" value="AATF"/>
</dbReference>
<evidence type="ECO:0000256" key="2">
    <source>
        <dbReference type="ARBA" id="ARBA00013850"/>
    </source>
</evidence>
<evidence type="ECO:0000313" key="7">
    <source>
        <dbReference type="Proteomes" id="UP000054166"/>
    </source>
</evidence>
<dbReference type="AlphaFoldDB" id="A0A0C3EQ35"/>
<feature type="compositionally biased region" description="Acidic residues" evidence="3">
    <location>
        <begin position="79"/>
        <end position="94"/>
    </location>
</feature>
<evidence type="ECO:0000256" key="1">
    <source>
        <dbReference type="ARBA" id="ARBA00008966"/>
    </source>
</evidence>
<evidence type="ECO:0000259" key="4">
    <source>
        <dbReference type="Pfam" id="PF08164"/>
    </source>
</evidence>
<dbReference type="EMBL" id="KN833057">
    <property type="protein sequence ID" value="KIM74675.1"/>
    <property type="molecule type" value="Genomic_DNA"/>
</dbReference>
<reference evidence="6 7" key="1">
    <citation type="submission" date="2014-04" db="EMBL/GenBank/DDBJ databases">
        <authorList>
            <consortium name="DOE Joint Genome Institute"/>
            <person name="Kuo A."/>
            <person name="Tarkka M."/>
            <person name="Buscot F."/>
            <person name="Kohler A."/>
            <person name="Nagy L.G."/>
            <person name="Floudas D."/>
            <person name="Copeland A."/>
            <person name="Barry K.W."/>
            <person name="Cichocki N."/>
            <person name="Veneault-Fourrey C."/>
            <person name="LaButti K."/>
            <person name="Lindquist E.A."/>
            <person name="Lipzen A."/>
            <person name="Lundell T."/>
            <person name="Morin E."/>
            <person name="Murat C."/>
            <person name="Sun H."/>
            <person name="Tunlid A."/>
            <person name="Henrissat B."/>
            <person name="Grigoriev I.V."/>
            <person name="Hibbett D.S."/>
            <person name="Martin F."/>
            <person name="Nordberg H.P."/>
            <person name="Cantor M.N."/>
            <person name="Hua S.X."/>
        </authorList>
    </citation>
    <scope>NUCLEOTIDE SEQUENCE [LARGE SCALE GENOMIC DNA]</scope>
    <source>
        <strain evidence="6 7">F 1598</strain>
    </source>
</reference>
<dbReference type="PANTHER" id="PTHR15565:SF0">
    <property type="entry name" value="PROTEIN AATF"/>
    <property type="match status" value="1"/>
</dbReference>
<feature type="region of interest" description="Disordered" evidence="3">
    <location>
        <begin position="17"/>
        <end position="38"/>
    </location>
</feature>
<gene>
    <name evidence="6" type="ORF">PILCRDRAFT_99127</name>
</gene>
<dbReference type="HOGENOM" id="CLU_018299_1_1_1"/>
<dbReference type="InterPro" id="IPR039223">
    <property type="entry name" value="AATF/Bfr2"/>
</dbReference>
<dbReference type="GO" id="GO:0005730">
    <property type="term" value="C:nucleolus"/>
    <property type="evidence" value="ECO:0007669"/>
    <property type="project" value="TreeGrafter"/>
</dbReference>
<dbReference type="Proteomes" id="UP000054166">
    <property type="component" value="Unassembled WGS sequence"/>
</dbReference>
<protein>
    <recommendedName>
        <fullName evidence="2">Protein BFR2</fullName>
    </recommendedName>
</protein>
<dbReference type="STRING" id="765440.A0A0C3EQ35"/>
<feature type="region of interest" description="Disordered" evidence="3">
    <location>
        <begin position="50"/>
        <end position="155"/>
    </location>
</feature>
<feature type="compositionally biased region" description="Basic and acidic residues" evidence="3">
    <location>
        <begin position="57"/>
        <end position="71"/>
    </location>
</feature>
<dbReference type="Pfam" id="PF08164">
    <property type="entry name" value="TRAUB"/>
    <property type="match status" value="1"/>
</dbReference>
<feature type="domain" description="Apoptosis-antagonizing transcription factor C-terminal" evidence="4">
    <location>
        <begin position="331"/>
        <end position="411"/>
    </location>
</feature>
<reference evidence="7" key="2">
    <citation type="submission" date="2015-01" db="EMBL/GenBank/DDBJ databases">
        <title>Evolutionary Origins and Diversification of the Mycorrhizal Mutualists.</title>
        <authorList>
            <consortium name="DOE Joint Genome Institute"/>
            <consortium name="Mycorrhizal Genomics Consortium"/>
            <person name="Kohler A."/>
            <person name="Kuo A."/>
            <person name="Nagy L.G."/>
            <person name="Floudas D."/>
            <person name="Copeland A."/>
            <person name="Barry K.W."/>
            <person name="Cichocki N."/>
            <person name="Veneault-Fourrey C."/>
            <person name="LaButti K."/>
            <person name="Lindquist E.A."/>
            <person name="Lipzen A."/>
            <person name="Lundell T."/>
            <person name="Morin E."/>
            <person name="Murat C."/>
            <person name="Riley R."/>
            <person name="Ohm R."/>
            <person name="Sun H."/>
            <person name="Tunlid A."/>
            <person name="Henrissat B."/>
            <person name="Grigoriev I.V."/>
            <person name="Hibbett D.S."/>
            <person name="Martin F."/>
        </authorList>
    </citation>
    <scope>NUCLEOTIDE SEQUENCE [LARGE SCALE GENOMIC DNA]</scope>
    <source>
        <strain evidence="7">F 1598</strain>
    </source>
</reference>
<dbReference type="InParanoid" id="A0A0C3EQ35"/>
<evidence type="ECO:0000256" key="3">
    <source>
        <dbReference type="SAM" id="MobiDB-lite"/>
    </source>
</evidence>
<dbReference type="OrthoDB" id="5783963at2759"/>
<feature type="domain" description="AATF leucine zipper-containing" evidence="5">
    <location>
        <begin position="149"/>
        <end position="185"/>
    </location>
</feature>
<sequence>MSSARLSLAQQIALLEETAPADFDPEDVQITGVEQDTADASAARGHYLDVGPSALRKIHDSVADPKYDGRRTTRKQLMESDEEDAQSDEEDDDNQSSADEHEDLPSQSDPEGDASESEQVEHVSTSPPEKASEAPEDLSSTLRKNMDEDRRKGKAVSRQIAIWDSLLDARIRLQKSVTAANRLPINLLLSNESIGPPPRKRRRTQSIEIESSRDYMSQVDEASEAVATLQHTFHPYLIQTLTKWSSKIQAVAPSVLLPSNRGTFSNKSPHGLKSAVELVDEALQGADYEKILARTRVKRGKGVRVGKVVAEDGVDVEEDVDVEIFDDTDFYQQMLRDVIDARGRGNGLGGAEDWIGVQKQKKAKKKVDTKASKGRKLRYEVHEKLQNFMVPVPVQGSWHEEQVDELFASLLGKGFENPGGVYGADGEKVEEAEKRLEVELGEALKGGFRVFG</sequence>
<dbReference type="InterPro" id="IPR012617">
    <property type="entry name" value="AATF_C"/>
</dbReference>
<organism evidence="6 7">
    <name type="scientific">Piloderma croceum (strain F 1598)</name>
    <dbReference type="NCBI Taxonomy" id="765440"/>
    <lineage>
        <taxon>Eukaryota</taxon>
        <taxon>Fungi</taxon>
        <taxon>Dikarya</taxon>
        <taxon>Basidiomycota</taxon>
        <taxon>Agaricomycotina</taxon>
        <taxon>Agaricomycetes</taxon>
        <taxon>Agaricomycetidae</taxon>
        <taxon>Atheliales</taxon>
        <taxon>Atheliaceae</taxon>
        <taxon>Piloderma</taxon>
    </lineage>
</organism>
<keyword evidence="7" id="KW-1185">Reference proteome</keyword>